<dbReference type="Pfam" id="PF00069">
    <property type="entry name" value="Pkinase"/>
    <property type="match status" value="1"/>
</dbReference>
<evidence type="ECO:0000259" key="4">
    <source>
        <dbReference type="PROSITE" id="PS50011"/>
    </source>
</evidence>
<keyword evidence="3" id="KW-0175">Coiled coil</keyword>
<dbReference type="STRING" id="3635.A0A1U8KFH0"/>
<dbReference type="PROSITE" id="PS00108">
    <property type="entry name" value="PROTEIN_KINASE_ST"/>
    <property type="match status" value="1"/>
</dbReference>
<dbReference type="GO" id="GO:0005634">
    <property type="term" value="C:nucleus"/>
    <property type="evidence" value="ECO:0000318"/>
    <property type="project" value="GO_Central"/>
</dbReference>
<evidence type="ECO:0000256" key="1">
    <source>
        <dbReference type="ARBA" id="ARBA00005926"/>
    </source>
</evidence>
<dbReference type="PROSITE" id="PS50011">
    <property type="entry name" value="PROTEIN_KINASE_DOM"/>
    <property type="match status" value="1"/>
</dbReference>
<dbReference type="Gene3D" id="1.10.510.10">
    <property type="entry name" value="Transferase(Phosphotransferase) domain 1"/>
    <property type="match status" value="1"/>
</dbReference>
<evidence type="ECO:0000313" key="5">
    <source>
        <dbReference type="Proteomes" id="UP000818029"/>
    </source>
</evidence>
<dbReference type="KEGG" id="ghi:107916400"/>
<feature type="domain" description="Protein kinase" evidence="4">
    <location>
        <begin position="228"/>
        <end position="459"/>
    </location>
</feature>
<dbReference type="RefSeq" id="XP_016701159.1">
    <property type="nucleotide sequence ID" value="XM_016845670.1"/>
</dbReference>
<name>A0A1U8KFH0_GOSHI</name>
<gene>
    <name evidence="6 7 8 9 10" type="primary">LOC107916400</name>
</gene>
<sequence length="459" mass="51014">MAGEDVSTRLQKEVSNMQQEISKFQEKLVHLEVKMESRLKELRTELRGDLQSLFVQYFGPPPTGLPATAAADKDKRVLGAPPRFLPKDSDPHQMQTDPSIAAGGSVHLREQPIALGASRKGNRLECPRFDGTDFKGWWTKLEQFSEADGTLDANKIRLVMLNLEGQFMYQKGARALNTSIGATAIVSSGTGCLDTGQFMYQKGVTFGAPLGNTAHFPERVQVGGSPMYRIERKLGKGGLGQVFVGRRVSGGNERATGSAAMEVALIFEHRNNKGCSYGPPYEWQVYNVLGGSHGVPKVHYKGKQGDYYVMVIDILGPSLWDVWNSSGQTMSAEMVACIAVESLSILEKMHSKGYVHGDVKPENFLLGQPSTPQEKKLFLVDLGLATKWKDSSSGLHVDYDQRPDMFRGTVRYASVHAHLGRTASRRDDLDLLERSYFLHRGRLPWQKHTFQAKFPHFQP</sequence>
<reference evidence="6 7" key="2">
    <citation type="submission" date="2025-04" db="UniProtKB">
        <authorList>
            <consortium name="RefSeq"/>
        </authorList>
    </citation>
    <scope>IDENTIFICATION</scope>
    <source>
        <tissue evidence="6 7">Leaf</tissue>
    </source>
</reference>
<dbReference type="RefSeq" id="XP_016701161.1">
    <property type="nucleotide sequence ID" value="XM_016845672.1"/>
</dbReference>
<comment type="similarity">
    <text evidence="1">Belongs to the protein kinase superfamily. CK1 Ser/Thr protein kinase family. Casein kinase I subfamily.</text>
</comment>
<dbReference type="GO" id="GO:0005524">
    <property type="term" value="F:ATP binding"/>
    <property type="evidence" value="ECO:0007669"/>
    <property type="project" value="InterPro"/>
</dbReference>
<protein>
    <recommendedName>
        <fullName evidence="2">non-specific serine/threonine protein kinase</fullName>
        <ecNumber evidence="2">2.7.11.1</ecNumber>
    </recommendedName>
</protein>
<dbReference type="OrthoDB" id="1932208at2759"/>
<dbReference type="Proteomes" id="UP000818029">
    <property type="component" value="Chromosome D10"/>
</dbReference>
<accession>A0A1U8KFH0</accession>
<dbReference type="GeneID" id="107916400"/>
<dbReference type="RefSeq" id="XP_040958876.1">
    <property type="nucleotide sequence ID" value="XM_041102942.1"/>
</dbReference>
<evidence type="ECO:0000313" key="8">
    <source>
        <dbReference type="RefSeq" id="XP_016701161.1"/>
    </source>
</evidence>
<dbReference type="InterPro" id="IPR008271">
    <property type="entry name" value="Ser/Thr_kinase_AS"/>
</dbReference>
<keyword evidence="5" id="KW-1185">Reference proteome</keyword>
<dbReference type="GO" id="GO:0004674">
    <property type="term" value="F:protein serine/threonine kinase activity"/>
    <property type="evidence" value="ECO:0000318"/>
    <property type="project" value="GO_Central"/>
</dbReference>
<dbReference type="SMART" id="SM00220">
    <property type="entry name" value="S_TKc"/>
    <property type="match status" value="1"/>
</dbReference>
<reference evidence="5" key="1">
    <citation type="journal article" date="2020" name="Nat. Genet.">
        <title>Genomic diversifications of five Gossypium allopolyploid species and their impact on cotton improvement.</title>
        <authorList>
            <person name="Chen Z.J."/>
            <person name="Sreedasyam A."/>
            <person name="Ando A."/>
            <person name="Song Q."/>
            <person name="De Santiago L.M."/>
            <person name="Hulse-Kemp A.M."/>
            <person name="Ding M."/>
            <person name="Ye W."/>
            <person name="Kirkbride R.C."/>
            <person name="Jenkins J."/>
            <person name="Plott C."/>
            <person name="Lovell J."/>
            <person name="Lin Y.M."/>
            <person name="Vaughn R."/>
            <person name="Liu B."/>
            <person name="Simpson S."/>
            <person name="Scheffler B.E."/>
            <person name="Wen L."/>
            <person name="Saski C.A."/>
            <person name="Grover C.E."/>
            <person name="Hu G."/>
            <person name="Conover J.L."/>
            <person name="Carlson J.W."/>
            <person name="Shu S."/>
            <person name="Boston L.B."/>
            <person name="Williams M."/>
            <person name="Peterson D.G."/>
            <person name="McGee K."/>
            <person name="Jones D.C."/>
            <person name="Wendel J.F."/>
            <person name="Stelly D.M."/>
            <person name="Grimwood J."/>
            <person name="Schmutz J."/>
        </authorList>
    </citation>
    <scope>NUCLEOTIDE SEQUENCE [LARGE SCALE GENOMIC DNA]</scope>
    <source>
        <strain evidence="5">cv. TM-1</strain>
    </source>
</reference>
<dbReference type="RefSeq" id="XP_016701162.1">
    <property type="nucleotide sequence ID" value="XM_016845673.1"/>
</dbReference>
<evidence type="ECO:0000313" key="10">
    <source>
        <dbReference type="RefSeq" id="XP_040958876.1"/>
    </source>
</evidence>
<evidence type="ECO:0000313" key="9">
    <source>
        <dbReference type="RefSeq" id="XP_016701162.1"/>
    </source>
</evidence>
<dbReference type="GO" id="GO:0005737">
    <property type="term" value="C:cytoplasm"/>
    <property type="evidence" value="ECO:0000318"/>
    <property type="project" value="GO_Central"/>
</dbReference>
<feature type="coiled-coil region" evidence="3">
    <location>
        <begin position="7"/>
        <end position="34"/>
    </location>
</feature>
<evidence type="ECO:0000313" key="6">
    <source>
        <dbReference type="RefSeq" id="XP_016701159.1"/>
    </source>
</evidence>
<dbReference type="PaxDb" id="3635-A0A1U8KFH0"/>
<evidence type="ECO:0000256" key="3">
    <source>
        <dbReference type="SAM" id="Coils"/>
    </source>
</evidence>
<dbReference type="RefSeq" id="XP_016701160.1">
    <property type="nucleotide sequence ID" value="XM_016845671.1"/>
</dbReference>
<organism evidence="5 9">
    <name type="scientific">Gossypium hirsutum</name>
    <name type="common">Upland cotton</name>
    <name type="synonym">Gossypium mexicanum</name>
    <dbReference type="NCBI Taxonomy" id="3635"/>
    <lineage>
        <taxon>Eukaryota</taxon>
        <taxon>Viridiplantae</taxon>
        <taxon>Streptophyta</taxon>
        <taxon>Embryophyta</taxon>
        <taxon>Tracheophyta</taxon>
        <taxon>Spermatophyta</taxon>
        <taxon>Magnoliopsida</taxon>
        <taxon>eudicotyledons</taxon>
        <taxon>Gunneridae</taxon>
        <taxon>Pentapetalae</taxon>
        <taxon>rosids</taxon>
        <taxon>malvids</taxon>
        <taxon>Malvales</taxon>
        <taxon>Malvaceae</taxon>
        <taxon>Malvoideae</taxon>
        <taxon>Gossypium</taxon>
    </lineage>
</organism>
<dbReference type="InterPro" id="IPR050235">
    <property type="entry name" value="CK1_Ser-Thr_kinase"/>
</dbReference>
<evidence type="ECO:0000256" key="2">
    <source>
        <dbReference type="ARBA" id="ARBA00012513"/>
    </source>
</evidence>
<dbReference type="GO" id="GO:0007165">
    <property type="term" value="P:signal transduction"/>
    <property type="evidence" value="ECO:0000318"/>
    <property type="project" value="GO_Central"/>
</dbReference>
<dbReference type="AlphaFoldDB" id="A0A1U8KFH0"/>
<dbReference type="EC" id="2.7.11.1" evidence="2"/>
<dbReference type="PANTHER" id="PTHR11909">
    <property type="entry name" value="CASEIN KINASE-RELATED"/>
    <property type="match status" value="1"/>
</dbReference>
<dbReference type="SUPFAM" id="SSF56112">
    <property type="entry name" value="Protein kinase-like (PK-like)"/>
    <property type="match status" value="1"/>
</dbReference>
<dbReference type="InterPro" id="IPR000719">
    <property type="entry name" value="Prot_kinase_dom"/>
</dbReference>
<dbReference type="GO" id="GO:0006897">
    <property type="term" value="P:endocytosis"/>
    <property type="evidence" value="ECO:0000318"/>
    <property type="project" value="GO_Central"/>
</dbReference>
<proteinExistence type="inferred from homology"/>
<evidence type="ECO:0000313" key="7">
    <source>
        <dbReference type="RefSeq" id="XP_016701160.1"/>
    </source>
</evidence>
<dbReference type="InterPro" id="IPR011009">
    <property type="entry name" value="Kinase-like_dom_sf"/>
</dbReference>